<keyword evidence="4" id="KW-1185">Reference proteome</keyword>
<sequence length="103" mass="11601">MDSPGGAGAGSGRKKGKPSDLTDIVFSWSLQEIFNSNLYRDKVLFFLSLFPFLFSPLFWAMFTVLIMVSYDHQFKFNACQLENVLNDVGSLLFRNVSFASLAM</sequence>
<evidence type="ECO:0000313" key="4">
    <source>
        <dbReference type="Proteomes" id="UP000806378"/>
    </source>
</evidence>
<dbReference type="Gramene" id="rna-gnl|WGS:JABURB|Cocit.L3983.1">
    <property type="protein sequence ID" value="cds-KAF7846632.1"/>
    <property type="gene ID" value="gene-BT93_L3983"/>
</dbReference>
<protein>
    <submittedName>
        <fullName evidence="3">Uncharacterized protein</fullName>
    </submittedName>
</protein>
<evidence type="ECO:0000256" key="1">
    <source>
        <dbReference type="SAM" id="MobiDB-lite"/>
    </source>
</evidence>
<dbReference type="Proteomes" id="UP000806378">
    <property type="component" value="Unassembled WGS sequence"/>
</dbReference>
<gene>
    <name evidence="3" type="ORF">BT93_L3983</name>
</gene>
<comment type="caution">
    <text evidence="3">The sequence shown here is derived from an EMBL/GenBank/DDBJ whole genome shotgun (WGS) entry which is preliminary data.</text>
</comment>
<organism evidence="3 4">
    <name type="scientific">Corymbia citriodora subsp. variegata</name>
    <dbReference type="NCBI Taxonomy" id="360336"/>
    <lineage>
        <taxon>Eukaryota</taxon>
        <taxon>Viridiplantae</taxon>
        <taxon>Streptophyta</taxon>
        <taxon>Embryophyta</taxon>
        <taxon>Tracheophyta</taxon>
        <taxon>Spermatophyta</taxon>
        <taxon>Magnoliopsida</taxon>
        <taxon>eudicotyledons</taxon>
        <taxon>Gunneridae</taxon>
        <taxon>Pentapetalae</taxon>
        <taxon>rosids</taxon>
        <taxon>malvids</taxon>
        <taxon>Myrtales</taxon>
        <taxon>Myrtaceae</taxon>
        <taxon>Myrtoideae</taxon>
        <taxon>Eucalypteae</taxon>
        <taxon>Corymbia</taxon>
    </lineage>
</organism>
<feature type="region of interest" description="Disordered" evidence="1">
    <location>
        <begin position="1"/>
        <end position="20"/>
    </location>
</feature>
<keyword evidence="2" id="KW-0472">Membrane</keyword>
<accession>A0A8T0CIK1</accession>
<feature type="transmembrane region" description="Helical" evidence="2">
    <location>
        <begin position="43"/>
        <end position="68"/>
    </location>
</feature>
<feature type="compositionally biased region" description="Gly residues" evidence="1">
    <location>
        <begin position="1"/>
        <end position="11"/>
    </location>
</feature>
<dbReference type="EMBL" id="MU092302">
    <property type="protein sequence ID" value="KAF7846632.1"/>
    <property type="molecule type" value="Genomic_DNA"/>
</dbReference>
<keyword evidence="2" id="KW-0812">Transmembrane</keyword>
<reference evidence="3" key="1">
    <citation type="submission" date="2020-05" db="EMBL/GenBank/DDBJ databases">
        <title>WGS assembly of Corymbia citriodora subspecies variegata.</title>
        <authorList>
            <person name="Barry K."/>
            <person name="Hundley H."/>
            <person name="Shu S."/>
            <person name="Jenkins J."/>
            <person name="Grimwood J."/>
            <person name="Baten A."/>
        </authorList>
    </citation>
    <scope>NUCLEOTIDE SEQUENCE</scope>
    <source>
        <strain evidence="3">CV2-018</strain>
    </source>
</reference>
<dbReference type="AlphaFoldDB" id="A0A8T0CIK1"/>
<evidence type="ECO:0000313" key="3">
    <source>
        <dbReference type="EMBL" id="KAF7846632.1"/>
    </source>
</evidence>
<keyword evidence="2" id="KW-1133">Transmembrane helix</keyword>
<proteinExistence type="predicted"/>
<evidence type="ECO:0000256" key="2">
    <source>
        <dbReference type="SAM" id="Phobius"/>
    </source>
</evidence>
<dbReference type="OrthoDB" id="3156807at2759"/>
<name>A0A8T0CIK1_CORYI</name>